<evidence type="ECO:0000256" key="2">
    <source>
        <dbReference type="ARBA" id="ARBA00022605"/>
    </source>
</evidence>
<evidence type="ECO:0000256" key="1">
    <source>
        <dbReference type="ARBA" id="ARBA00007274"/>
    </source>
</evidence>
<dbReference type="CDD" id="cd20292">
    <property type="entry name" value="cupin_QdtA-like"/>
    <property type="match status" value="1"/>
</dbReference>
<keyword evidence="5" id="KW-0220">Diaminopimelate biosynthesis</keyword>
<name>A0ABV7H0R8_9BURK</name>
<dbReference type="InterPro" id="IPR018357">
    <property type="entry name" value="Hexapep_transf_CS"/>
</dbReference>
<dbReference type="EMBL" id="JBHRTI010000004">
    <property type="protein sequence ID" value="MFC3147498.1"/>
    <property type="molecule type" value="Genomic_DNA"/>
</dbReference>
<dbReference type="InterPro" id="IPR008894">
    <property type="entry name" value="QdtA_cupin_dom"/>
</dbReference>
<keyword evidence="9" id="KW-1185">Reference proteome</keyword>
<dbReference type="InterPro" id="IPR011004">
    <property type="entry name" value="Trimer_LpxA-like_sf"/>
</dbReference>
<dbReference type="Gene3D" id="2.160.10.10">
    <property type="entry name" value="Hexapeptide repeat proteins"/>
    <property type="match status" value="1"/>
</dbReference>
<protein>
    <submittedName>
        <fullName evidence="8">WxcM-like domain-containing protein</fullName>
    </submittedName>
</protein>
<sequence length="253" mass="26757">MVQAAPSPALIDPAARIEPGVELAADVRVAFGAWVGQGAQLATGVHVGANASVLPGVSVAAHAQIREGAVVTRPVPPGAIVEGNPASIVGYVDTGNMAAPAAASTAQAKTGVQPVGVKGVTLHRFPIIRDLRGDLTVGEFERSVPFVPRRYFMVFGVPSREVRGEHAHHQCHQFLICVRGSCAVVCDDGEQRVEVLLDGPEIGLYLPPMTWGIQYKYSADALLLVFASDYYDAADYIRDYAQFKALAAKARAA</sequence>
<dbReference type="PANTHER" id="PTHR43300">
    <property type="entry name" value="ACETYLTRANSFERASE"/>
    <property type="match status" value="1"/>
</dbReference>
<dbReference type="PROSITE" id="PS00101">
    <property type="entry name" value="HEXAPEP_TRANSFERASES"/>
    <property type="match status" value="1"/>
</dbReference>
<dbReference type="InterPro" id="IPR050179">
    <property type="entry name" value="Trans_hexapeptide_repeat"/>
</dbReference>
<evidence type="ECO:0000259" key="7">
    <source>
        <dbReference type="Pfam" id="PF05523"/>
    </source>
</evidence>
<accession>A0ABV7H0R8</accession>
<dbReference type="SUPFAM" id="SSF51182">
    <property type="entry name" value="RmlC-like cupins"/>
    <property type="match status" value="1"/>
</dbReference>
<dbReference type="InterPro" id="IPR011051">
    <property type="entry name" value="RmlC_Cupin_sf"/>
</dbReference>
<dbReference type="Proteomes" id="UP001595556">
    <property type="component" value="Unassembled WGS sequence"/>
</dbReference>
<evidence type="ECO:0000313" key="9">
    <source>
        <dbReference type="Proteomes" id="UP001595556"/>
    </source>
</evidence>
<keyword evidence="4" id="KW-0677">Repeat</keyword>
<keyword evidence="6" id="KW-0457">Lysine biosynthesis</keyword>
<dbReference type="Pfam" id="PF05523">
    <property type="entry name" value="FdtA"/>
    <property type="match status" value="1"/>
</dbReference>
<dbReference type="SUPFAM" id="SSF51161">
    <property type="entry name" value="Trimeric LpxA-like enzymes"/>
    <property type="match status" value="1"/>
</dbReference>
<keyword evidence="3" id="KW-0808">Transferase</keyword>
<evidence type="ECO:0000256" key="5">
    <source>
        <dbReference type="ARBA" id="ARBA00022915"/>
    </source>
</evidence>
<dbReference type="RefSeq" id="WP_377302663.1">
    <property type="nucleotide sequence ID" value="NZ_CP180191.1"/>
</dbReference>
<feature type="domain" description="Sugar 3,4-ketoisomerase QdtA cupin" evidence="7">
    <location>
        <begin position="119"/>
        <end position="246"/>
    </location>
</feature>
<evidence type="ECO:0000313" key="8">
    <source>
        <dbReference type="EMBL" id="MFC3147498.1"/>
    </source>
</evidence>
<organism evidence="8 9">
    <name type="scientific">Piscinibacterium candidicorallinum</name>
    <dbReference type="NCBI Taxonomy" id="1793872"/>
    <lineage>
        <taxon>Bacteria</taxon>
        <taxon>Pseudomonadati</taxon>
        <taxon>Pseudomonadota</taxon>
        <taxon>Betaproteobacteria</taxon>
        <taxon>Burkholderiales</taxon>
        <taxon>Piscinibacterium</taxon>
    </lineage>
</organism>
<dbReference type="PANTHER" id="PTHR43300:SF10">
    <property type="entry name" value="2,3,4,5-TETRAHYDROPYRIDINE-2,6-DICARBOXYLATE N-ACETYLTRANSFERASE"/>
    <property type="match status" value="1"/>
</dbReference>
<comment type="similarity">
    <text evidence="1">Belongs to the transferase hexapeptide repeat family.</text>
</comment>
<evidence type="ECO:0000256" key="4">
    <source>
        <dbReference type="ARBA" id="ARBA00022737"/>
    </source>
</evidence>
<keyword evidence="2" id="KW-0028">Amino-acid biosynthesis</keyword>
<proteinExistence type="inferred from homology"/>
<evidence type="ECO:0000256" key="6">
    <source>
        <dbReference type="ARBA" id="ARBA00023154"/>
    </source>
</evidence>
<reference evidence="9" key="1">
    <citation type="journal article" date="2019" name="Int. J. Syst. Evol. Microbiol.">
        <title>The Global Catalogue of Microorganisms (GCM) 10K type strain sequencing project: providing services to taxonomists for standard genome sequencing and annotation.</title>
        <authorList>
            <consortium name="The Broad Institute Genomics Platform"/>
            <consortium name="The Broad Institute Genome Sequencing Center for Infectious Disease"/>
            <person name="Wu L."/>
            <person name="Ma J."/>
        </authorList>
    </citation>
    <scope>NUCLEOTIDE SEQUENCE [LARGE SCALE GENOMIC DNA]</scope>
    <source>
        <strain evidence="9">KCTC 52168</strain>
    </source>
</reference>
<evidence type="ECO:0000256" key="3">
    <source>
        <dbReference type="ARBA" id="ARBA00022679"/>
    </source>
</evidence>
<dbReference type="InterPro" id="IPR014710">
    <property type="entry name" value="RmlC-like_jellyroll"/>
</dbReference>
<gene>
    <name evidence="8" type="ORF">ACFOEN_07575</name>
</gene>
<comment type="caution">
    <text evidence="8">The sequence shown here is derived from an EMBL/GenBank/DDBJ whole genome shotgun (WGS) entry which is preliminary data.</text>
</comment>
<dbReference type="Gene3D" id="2.60.120.10">
    <property type="entry name" value="Jelly Rolls"/>
    <property type="match status" value="1"/>
</dbReference>